<evidence type="ECO:0000313" key="2">
    <source>
        <dbReference type="Proteomes" id="UP000821845"/>
    </source>
</evidence>
<accession>A0ACB7RND8</accession>
<protein>
    <submittedName>
        <fullName evidence="1">Uncharacterized protein</fullName>
    </submittedName>
</protein>
<keyword evidence="2" id="KW-1185">Reference proteome</keyword>
<proteinExistence type="predicted"/>
<gene>
    <name evidence="1" type="ORF">HPB50_013530</name>
</gene>
<organism evidence="1 2">
    <name type="scientific">Hyalomma asiaticum</name>
    <name type="common">Tick</name>
    <dbReference type="NCBI Taxonomy" id="266040"/>
    <lineage>
        <taxon>Eukaryota</taxon>
        <taxon>Metazoa</taxon>
        <taxon>Ecdysozoa</taxon>
        <taxon>Arthropoda</taxon>
        <taxon>Chelicerata</taxon>
        <taxon>Arachnida</taxon>
        <taxon>Acari</taxon>
        <taxon>Parasitiformes</taxon>
        <taxon>Ixodida</taxon>
        <taxon>Ixodoidea</taxon>
        <taxon>Ixodidae</taxon>
        <taxon>Hyalomminae</taxon>
        <taxon>Hyalomma</taxon>
    </lineage>
</organism>
<comment type="caution">
    <text evidence="1">The sequence shown here is derived from an EMBL/GenBank/DDBJ whole genome shotgun (WGS) entry which is preliminary data.</text>
</comment>
<reference evidence="1" key="1">
    <citation type="submission" date="2020-05" db="EMBL/GenBank/DDBJ databases">
        <title>Large-scale comparative analyses of tick genomes elucidate their genetic diversity and vector capacities.</title>
        <authorList>
            <person name="Jia N."/>
            <person name="Wang J."/>
            <person name="Shi W."/>
            <person name="Du L."/>
            <person name="Sun Y."/>
            <person name="Zhan W."/>
            <person name="Jiang J."/>
            <person name="Wang Q."/>
            <person name="Zhang B."/>
            <person name="Ji P."/>
            <person name="Sakyi L.B."/>
            <person name="Cui X."/>
            <person name="Yuan T."/>
            <person name="Jiang B."/>
            <person name="Yang W."/>
            <person name="Lam T.T.-Y."/>
            <person name="Chang Q."/>
            <person name="Ding S."/>
            <person name="Wang X."/>
            <person name="Zhu J."/>
            <person name="Ruan X."/>
            <person name="Zhao L."/>
            <person name="Wei J."/>
            <person name="Que T."/>
            <person name="Du C."/>
            <person name="Cheng J."/>
            <person name="Dai P."/>
            <person name="Han X."/>
            <person name="Huang E."/>
            <person name="Gao Y."/>
            <person name="Liu J."/>
            <person name="Shao H."/>
            <person name="Ye R."/>
            <person name="Li L."/>
            <person name="Wei W."/>
            <person name="Wang X."/>
            <person name="Wang C."/>
            <person name="Yang T."/>
            <person name="Huo Q."/>
            <person name="Li W."/>
            <person name="Guo W."/>
            <person name="Chen H."/>
            <person name="Zhou L."/>
            <person name="Ni X."/>
            <person name="Tian J."/>
            <person name="Zhou Y."/>
            <person name="Sheng Y."/>
            <person name="Liu T."/>
            <person name="Pan Y."/>
            <person name="Xia L."/>
            <person name="Li J."/>
            <person name="Zhao F."/>
            <person name="Cao W."/>
        </authorList>
    </citation>
    <scope>NUCLEOTIDE SEQUENCE</scope>
    <source>
        <strain evidence="1">Hyas-2018</strain>
    </source>
</reference>
<dbReference type="Proteomes" id="UP000821845">
    <property type="component" value="Chromosome 9"/>
</dbReference>
<name>A0ACB7RND8_HYAAI</name>
<evidence type="ECO:0000313" key="1">
    <source>
        <dbReference type="EMBL" id="KAH6922417.1"/>
    </source>
</evidence>
<sequence length="962" mass="103822">MAVYVMHAEDLSCFYIMRKEQEQALEDLATRLEAHYAETPEPVVKPLPKLPCVVFYPQEEAWYRAKVSGDGSCVQFVDYGNSDIVPEVREIAAEFLEVPPFCYKCKLDGVKDLAGIPGTFSAFKEMIADVELELEVITWGPEVAVRLSKEGQDIATLLKSRFLSSEPEASTTDAQNEPVASAESTPATEPSPAAFMVRQACTVSHVDSLSSFYLLFSTKVDVLADFADKLQNALASTPPTVVETPDTSTLYAALYSDDGLWYRARVEGPAEEGGLKVRFVDYGNVETVKSVVSLDSEEFSVEPFCIECQLADVQDADDLNAVEIFKDLVLDADLLVETVKSEKPMTVRLFTADGVDLLSKLPLKRRYRGPEIALHQKAQVTITHVESTTDFFIQYIDRLDALETLSQQLLEVPVEENAPVDTSLPCMAYWTDDLPYRVTVLQDEGKSVVVKFVDYGNTDIVEQARIYELPDALLSEPLFAINCTLDIPEGRLGEEAVDKLKLLADTGPASSLLAEFLGERNGRYVVRLLDMGMDVLERLNEGAVQEATQGSSVDVASDYQNEPISEEGASKVPEGVPEAPVAEGADIPHGQTSMEPLPNTLAVAAPSCSTEEQDFEVQTMEEAEEAAIVVHKDEPAQGLELETCQDTLKDEAMGFTVEAESLEVDRPSDEAPHGVAPEVSQSSEACEYLPEEDALPEPECSGSSLPADYDEYVPDDPESKEGAACSEEPEPLCSVAGSVELGEEAVLPERAGVSGAASSIVHDGDTLSEVPEFCEKELPALSKDYTLPEVEHDAAVLEDTVSEDNVTPEESMGESHTIDTGTAQSTVMLTDKQPALAGSGDAHIAETVTGEAHENRPQRETGTADSKVGLTPEGSDALSSPRQASRDDSSAMGAAATSEAASLKIGAGGDGRRAVVPNGSTAHYSPVTPRRFTKRLSLDDCPIPGACTNAELLEIPSSENVN</sequence>
<dbReference type="EMBL" id="CM023489">
    <property type="protein sequence ID" value="KAH6922417.1"/>
    <property type="molecule type" value="Genomic_DNA"/>
</dbReference>